<evidence type="ECO:0000313" key="3">
    <source>
        <dbReference type="Proteomes" id="UP000688137"/>
    </source>
</evidence>
<keyword evidence="3" id="KW-1185">Reference proteome</keyword>
<comment type="caution">
    <text evidence="2">The sequence shown here is derived from an EMBL/GenBank/DDBJ whole genome shotgun (WGS) entry which is preliminary data.</text>
</comment>
<gene>
    <name evidence="2" type="ORF">PPRIM_AZ9-3.1.T1230125</name>
</gene>
<reference evidence="2" key="1">
    <citation type="submission" date="2021-01" db="EMBL/GenBank/DDBJ databases">
        <authorList>
            <consortium name="Genoscope - CEA"/>
            <person name="William W."/>
        </authorList>
    </citation>
    <scope>NUCLEOTIDE SEQUENCE</scope>
</reference>
<sequence>MDQSKKTLVNPETNVYNLSGKTLPKTSVFVAKIYLKRFDVVEVHALGETISKAVRMAGQLQRQNYVTIEKINTFTQKFDDDRSKAKIVITLKVTADGKKRVIEEIKQ</sequence>
<dbReference type="Pfam" id="PF01918">
    <property type="entry name" value="Alba"/>
    <property type="match status" value="1"/>
</dbReference>
<accession>A0A8S1PMW0</accession>
<dbReference type="EMBL" id="CAJJDM010000126">
    <property type="protein sequence ID" value="CAD8104322.1"/>
    <property type="molecule type" value="Genomic_DNA"/>
</dbReference>
<dbReference type="Proteomes" id="UP000688137">
    <property type="component" value="Unassembled WGS sequence"/>
</dbReference>
<dbReference type="AlphaFoldDB" id="A0A8S1PMW0"/>
<evidence type="ECO:0000259" key="1">
    <source>
        <dbReference type="Pfam" id="PF01918"/>
    </source>
</evidence>
<evidence type="ECO:0000313" key="2">
    <source>
        <dbReference type="EMBL" id="CAD8104322.1"/>
    </source>
</evidence>
<protein>
    <recommendedName>
        <fullName evidence="1">DNA/RNA-binding protein Alba-like domain-containing protein</fullName>
    </recommendedName>
</protein>
<proteinExistence type="predicted"/>
<dbReference type="GO" id="GO:0003676">
    <property type="term" value="F:nucleic acid binding"/>
    <property type="evidence" value="ECO:0007669"/>
    <property type="project" value="InterPro"/>
</dbReference>
<name>A0A8S1PMW0_PARPR</name>
<feature type="domain" description="DNA/RNA-binding protein Alba-like" evidence="1">
    <location>
        <begin position="14"/>
        <end position="76"/>
    </location>
</feature>
<dbReference type="InterPro" id="IPR002775">
    <property type="entry name" value="DNA/RNA-bd_Alba-like"/>
</dbReference>
<organism evidence="2 3">
    <name type="scientific">Paramecium primaurelia</name>
    <dbReference type="NCBI Taxonomy" id="5886"/>
    <lineage>
        <taxon>Eukaryota</taxon>
        <taxon>Sar</taxon>
        <taxon>Alveolata</taxon>
        <taxon>Ciliophora</taxon>
        <taxon>Intramacronucleata</taxon>
        <taxon>Oligohymenophorea</taxon>
        <taxon>Peniculida</taxon>
        <taxon>Parameciidae</taxon>
        <taxon>Paramecium</taxon>
    </lineage>
</organism>